<dbReference type="EMBL" id="JAENHM010000087">
    <property type="protein sequence ID" value="MBK1842448.1"/>
    <property type="molecule type" value="Genomic_DNA"/>
</dbReference>
<proteinExistence type="predicted"/>
<sequence>MARAAVQWGVRELAKEAGVTPNTVSRIESGGDALAGTLSKLQTALETAGVEFIPAGQYNGQGGPGVRLKATA</sequence>
<dbReference type="Pfam" id="PF01381">
    <property type="entry name" value="HTH_3"/>
    <property type="match status" value="1"/>
</dbReference>
<gene>
    <name evidence="2" type="ORF">JHL17_34140</name>
</gene>
<reference evidence="3" key="1">
    <citation type="submission" date="2021-01" db="EMBL/GenBank/DDBJ databases">
        <title>Genome public.</title>
        <authorList>
            <person name="Liu C."/>
            <person name="Sun Q."/>
        </authorList>
    </citation>
    <scope>NUCLEOTIDE SEQUENCE [LARGE SCALE GENOMIC DNA]</scope>
    <source>
        <strain evidence="3">YIM B02556</strain>
    </source>
</reference>
<dbReference type="PROSITE" id="PS50943">
    <property type="entry name" value="HTH_CROC1"/>
    <property type="match status" value="1"/>
</dbReference>
<dbReference type="CDD" id="cd00093">
    <property type="entry name" value="HTH_XRE"/>
    <property type="match status" value="1"/>
</dbReference>
<feature type="domain" description="HTH cro/C1-type" evidence="1">
    <location>
        <begin position="11"/>
        <end position="52"/>
    </location>
</feature>
<name>A0ABS1FGI9_9PROT</name>
<evidence type="ECO:0000313" key="3">
    <source>
        <dbReference type="Proteomes" id="UP000652760"/>
    </source>
</evidence>
<dbReference type="SUPFAM" id="SSF47413">
    <property type="entry name" value="lambda repressor-like DNA-binding domains"/>
    <property type="match status" value="1"/>
</dbReference>
<evidence type="ECO:0000313" key="2">
    <source>
        <dbReference type="EMBL" id="MBK1842448.1"/>
    </source>
</evidence>
<accession>A0ABS1FGI9</accession>
<dbReference type="Gene3D" id="1.10.260.40">
    <property type="entry name" value="lambda repressor-like DNA-binding domains"/>
    <property type="match status" value="1"/>
</dbReference>
<evidence type="ECO:0000259" key="1">
    <source>
        <dbReference type="PROSITE" id="PS50943"/>
    </source>
</evidence>
<comment type="caution">
    <text evidence="2">The sequence shown here is derived from an EMBL/GenBank/DDBJ whole genome shotgun (WGS) entry which is preliminary data.</text>
</comment>
<organism evidence="2 3">
    <name type="scientific">Azospirillum endophyticum</name>
    <dbReference type="NCBI Taxonomy" id="2800326"/>
    <lineage>
        <taxon>Bacteria</taxon>
        <taxon>Pseudomonadati</taxon>
        <taxon>Pseudomonadota</taxon>
        <taxon>Alphaproteobacteria</taxon>
        <taxon>Rhodospirillales</taxon>
        <taxon>Azospirillaceae</taxon>
        <taxon>Azospirillum</taxon>
    </lineage>
</organism>
<dbReference type="InterPro" id="IPR001387">
    <property type="entry name" value="Cro/C1-type_HTH"/>
</dbReference>
<keyword evidence="3" id="KW-1185">Reference proteome</keyword>
<dbReference type="InterPro" id="IPR010982">
    <property type="entry name" value="Lambda_DNA-bd_dom_sf"/>
</dbReference>
<protein>
    <submittedName>
        <fullName evidence="2">Helix-turn-helix transcriptional regulator</fullName>
    </submittedName>
</protein>
<dbReference type="Proteomes" id="UP000652760">
    <property type="component" value="Unassembled WGS sequence"/>
</dbReference>